<evidence type="ECO:0000313" key="3">
    <source>
        <dbReference type="Proteomes" id="UP000265520"/>
    </source>
</evidence>
<accession>A0A392TUD2</accession>
<dbReference type="AlphaFoldDB" id="A0A392TUD2"/>
<evidence type="ECO:0000256" key="1">
    <source>
        <dbReference type="SAM" id="MobiDB-lite"/>
    </source>
</evidence>
<comment type="caution">
    <text evidence="2">The sequence shown here is derived from an EMBL/GenBank/DDBJ whole genome shotgun (WGS) entry which is preliminary data.</text>
</comment>
<sequence>GEREDVGSLVVPSEGSDAAEDDFVGAVDNSDEDEASGNELDMVVVTNPQHGGRNEEKDD</sequence>
<protein>
    <submittedName>
        <fullName evidence="2">Uncharacterized protein</fullName>
    </submittedName>
</protein>
<dbReference type="Proteomes" id="UP000265520">
    <property type="component" value="Unassembled WGS sequence"/>
</dbReference>
<dbReference type="EMBL" id="LXQA010637271">
    <property type="protein sequence ID" value="MCI63445.1"/>
    <property type="molecule type" value="Genomic_DNA"/>
</dbReference>
<reference evidence="2 3" key="1">
    <citation type="journal article" date="2018" name="Front. Plant Sci.">
        <title>Red Clover (Trifolium pratense) and Zigzag Clover (T. medium) - A Picture of Genomic Similarities and Differences.</title>
        <authorList>
            <person name="Dluhosova J."/>
            <person name="Istvanek J."/>
            <person name="Nedelnik J."/>
            <person name="Repkova J."/>
        </authorList>
    </citation>
    <scope>NUCLEOTIDE SEQUENCE [LARGE SCALE GENOMIC DNA]</scope>
    <source>
        <strain evidence="3">cv. 10/8</strain>
        <tissue evidence="2">Leaf</tissue>
    </source>
</reference>
<proteinExistence type="predicted"/>
<organism evidence="2 3">
    <name type="scientific">Trifolium medium</name>
    <dbReference type="NCBI Taxonomy" id="97028"/>
    <lineage>
        <taxon>Eukaryota</taxon>
        <taxon>Viridiplantae</taxon>
        <taxon>Streptophyta</taxon>
        <taxon>Embryophyta</taxon>
        <taxon>Tracheophyta</taxon>
        <taxon>Spermatophyta</taxon>
        <taxon>Magnoliopsida</taxon>
        <taxon>eudicotyledons</taxon>
        <taxon>Gunneridae</taxon>
        <taxon>Pentapetalae</taxon>
        <taxon>rosids</taxon>
        <taxon>fabids</taxon>
        <taxon>Fabales</taxon>
        <taxon>Fabaceae</taxon>
        <taxon>Papilionoideae</taxon>
        <taxon>50 kb inversion clade</taxon>
        <taxon>NPAAA clade</taxon>
        <taxon>Hologalegina</taxon>
        <taxon>IRL clade</taxon>
        <taxon>Trifolieae</taxon>
        <taxon>Trifolium</taxon>
    </lineage>
</organism>
<keyword evidence="3" id="KW-1185">Reference proteome</keyword>
<name>A0A392TUD2_9FABA</name>
<feature type="compositionally biased region" description="Acidic residues" evidence="1">
    <location>
        <begin position="17"/>
        <end position="36"/>
    </location>
</feature>
<evidence type="ECO:0000313" key="2">
    <source>
        <dbReference type="EMBL" id="MCI63445.1"/>
    </source>
</evidence>
<feature type="non-terminal residue" evidence="2">
    <location>
        <position position="59"/>
    </location>
</feature>
<feature type="region of interest" description="Disordered" evidence="1">
    <location>
        <begin position="1"/>
        <end position="59"/>
    </location>
</feature>
<feature type="non-terminal residue" evidence="2">
    <location>
        <position position="1"/>
    </location>
</feature>